<keyword evidence="3" id="KW-1185">Reference proteome</keyword>
<accession>A0AAN5HXT3</accession>
<proteinExistence type="predicted"/>
<protein>
    <submittedName>
        <fullName evidence="2">Uncharacterized protein</fullName>
    </submittedName>
</protein>
<evidence type="ECO:0000313" key="2">
    <source>
        <dbReference type="EMBL" id="GMR45089.1"/>
    </source>
</evidence>
<dbReference type="AlphaFoldDB" id="A0AAN5HXT3"/>
<dbReference type="EMBL" id="BTRK01000004">
    <property type="protein sequence ID" value="GMR45089.1"/>
    <property type="molecule type" value="Genomic_DNA"/>
</dbReference>
<feature type="chain" id="PRO_5043039973" evidence="1">
    <location>
        <begin position="23"/>
        <end position="122"/>
    </location>
</feature>
<organism evidence="2 3">
    <name type="scientific">Pristionchus mayeri</name>
    <dbReference type="NCBI Taxonomy" id="1317129"/>
    <lineage>
        <taxon>Eukaryota</taxon>
        <taxon>Metazoa</taxon>
        <taxon>Ecdysozoa</taxon>
        <taxon>Nematoda</taxon>
        <taxon>Chromadorea</taxon>
        <taxon>Rhabditida</taxon>
        <taxon>Rhabditina</taxon>
        <taxon>Diplogasteromorpha</taxon>
        <taxon>Diplogasteroidea</taxon>
        <taxon>Neodiplogasteridae</taxon>
        <taxon>Pristionchus</taxon>
    </lineage>
</organism>
<feature type="signal peptide" evidence="1">
    <location>
        <begin position="1"/>
        <end position="22"/>
    </location>
</feature>
<name>A0AAN5HXT3_9BILA</name>
<sequence length="122" mass="13192">MNSQSLLLFSLLGLLVVSSIDAAKAKGKREKAIVQTVEVPVMGEAVVLEEPSVIGEVPAPKIYRPKMFKVVTAYDQCKQECKKIRDQQDLHAYAAQLREELAAAEAALGEAPAEETQSAPVV</sequence>
<gene>
    <name evidence="2" type="ORF">PMAYCL1PPCAC_15284</name>
</gene>
<dbReference type="Proteomes" id="UP001328107">
    <property type="component" value="Unassembled WGS sequence"/>
</dbReference>
<reference evidence="3" key="1">
    <citation type="submission" date="2022-10" db="EMBL/GenBank/DDBJ databases">
        <title>Genome assembly of Pristionchus species.</title>
        <authorList>
            <person name="Yoshida K."/>
            <person name="Sommer R.J."/>
        </authorList>
    </citation>
    <scope>NUCLEOTIDE SEQUENCE [LARGE SCALE GENOMIC DNA]</scope>
    <source>
        <strain evidence="3">RS5460</strain>
    </source>
</reference>
<evidence type="ECO:0000313" key="3">
    <source>
        <dbReference type="Proteomes" id="UP001328107"/>
    </source>
</evidence>
<evidence type="ECO:0000256" key="1">
    <source>
        <dbReference type="SAM" id="SignalP"/>
    </source>
</evidence>
<comment type="caution">
    <text evidence="2">The sequence shown here is derived from an EMBL/GenBank/DDBJ whole genome shotgun (WGS) entry which is preliminary data.</text>
</comment>
<keyword evidence="1" id="KW-0732">Signal</keyword>